<dbReference type="PANTHER" id="PTHR10695:SF46">
    <property type="entry name" value="BIFUNCTIONAL COENZYME A SYNTHASE-RELATED"/>
    <property type="match status" value="1"/>
</dbReference>
<keyword evidence="3" id="KW-1185">Reference proteome</keyword>
<sequence>RYRVTAVGGTFDHLHAGHKILLTMAGFITSDRLIIGITGEALLKNKKYAEYLEDYSVRKKSVENFMNYVFPELKLDIYEIDDVYGPTAKEKDIDALVISQETVAGARMIQKVRAEKGWNTLKVWQIPVLGGSEGDGFKDKLSSTHFRKIEAEKHQAAE</sequence>
<dbReference type="InterPro" id="IPR004821">
    <property type="entry name" value="Cyt_trans-like"/>
</dbReference>
<dbReference type="GO" id="GO:0015937">
    <property type="term" value="P:coenzyme A biosynthetic process"/>
    <property type="evidence" value="ECO:0007669"/>
    <property type="project" value="TreeGrafter"/>
</dbReference>
<evidence type="ECO:0000313" key="2">
    <source>
        <dbReference type="EMBL" id="ODV90071.1"/>
    </source>
</evidence>
<dbReference type="NCBIfam" id="NF001985">
    <property type="entry name" value="PRK00777.1"/>
    <property type="match status" value="1"/>
</dbReference>
<evidence type="ECO:0000259" key="1">
    <source>
        <dbReference type="Pfam" id="PF01467"/>
    </source>
</evidence>
<name>A0A1E4TE90_9ASCO</name>
<dbReference type="EMBL" id="KV453842">
    <property type="protein sequence ID" value="ODV90071.1"/>
    <property type="molecule type" value="Genomic_DNA"/>
</dbReference>
<dbReference type="Pfam" id="PF01467">
    <property type="entry name" value="CTP_transf_like"/>
    <property type="match status" value="1"/>
</dbReference>
<reference evidence="3" key="1">
    <citation type="submission" date="2016-02" db="EMBL/GenBank/DDBJ databases">
        <title>Comparative genomics of biotechnologically important yeasts.</title>
        <authorList>
            <consortium name="DOE Joint Genome Institute"/>
            <person name="Riley R."/>
            <person name="Haridas S."/>
            <person name="Wolfe K.H."/>
            <person name="Lopes M.R."/>
            <person name="Hittinger C.T."/>
            <person name="Goker M."/>
            <person name="Salamov A."/>
            <person name="Wisecaver J."/>
            <person name="Long T.M."/>
            <person name="Aerts A.L."/>
            <person name="Barry K."/>
            <person name="Choi C."/>
            <person name="Clum A."/>
            <person name="Coughlan A.Y."/>
            <person name="Deshpande S."/>
            <person name="Douglass A.P."/>
            <person name="Hanson S.J."/>
            <person name="Klenk H.-P."/>
            <person name="Labutti K."/>
            <person name="Lapidus A."/>
            <person name="Lindquist E."/>
            <person name="Lipzen A."/>
            <person name="Meier-Kolthoff J.P."/>
            <person name="Ohm R.A."/>
            <person name="Otillar R.P."/>
            <person name="Pangilinan J."/>
            <person name="Peng Y."/>
            <person name="Rokas A."/>
            <person name="Rosa C.A."/>
            <person name="Scheuner C."/>
            <person name="Sibirny A.A."/>
            <person name="Slot J.C."/>
            <person name="Stielow J.B."/>
            <person name="Sun H."/>
            <person name="Kurtzman C.P."/>
            <person name="Blackwell M."/>
            <person name="Jeffries T.W."/>
            <person name="Grigoriev I.V."/>
        </authorList>
    </citation>
    <scope>NUCLEOTIDE SEQUENCE [LARGE SCALE GENOMIC DNA]</scope>
    <source>
        <strain evidence="3">NRRL Y-17796</strain>
    </source>
</reference>
<feature type="non-terminal residue" evidence="2">
    <location>
        <position position="158"/>
    </location>
</feature>
<organism evidence="2 3">
    <name type="scientific">Tortispora caseinolytica NRRL Y-17796</name>
    <dbReference type="NCBI Taxonomy" id="767744"/>
    <lineage>
        <taxon>Eukaryota</taxon>
        <taxon>Fungi</taxon>
        <taxon>Dikarya</taxon>
        <taxon>Ascomycota</taxon>
        <taxon>Saccharomycotina</taxon>
        <taxon>Trigonopsidomycetes</taxon>
        <taxon>Trigonopsidales</taxon>
        <taxon>Trigonopsidaceae</taxon>
        <taxon>Tortispora</taxon>
    </lineage>
</organism>
<dbReference type="Proteomes" id="UP000095023">
    <property type="component" value="Unassembled WGS sequence"/>
</dbReference>
<evidence type="ECO:0000313" key="3">
    <source>
        <dbReference type="Proteomes" id="UP000095023"/>
    </source>
</evidence>
<dbReference type="InterPro" id="IPR014729">
    <property type="entry name" value="Rossmann-like_a/b/a_fold"/>
</dbReference>
<dbReference type="GO" id="GO:0004140">
    <property type="term" value="F:dephospho-CoA kinase activity"/>
    <property type="evidence" value="ECO:0007669"/>
    <property type="project" value="TreeGrafter"/>
</dbReference>
<dbReference type="OrthoDB" id="330671at2759"/>
<accession>A0A1E4TE90</accession>
<feature type="non-terminal residue" evidence="2">
    <location>
        <position position="1"/>
    </location>
</feature>
<dbReference type="PANTHER" id="PTHR10695">
    <property type="entry name" value="DEPHOSPHO-COA KINASE-RELATED"/>
    <property type="match status" value="1"/>
</dbReference>
<dbReference type="Gene3D" id="3.40.50.620">
    <property type="entry name" value="HUPs"/>
    <property type="match status" value="1"/>
</dbReference>
<proteinExistence type="predicted"/>
<protein>
    <recommendedName>
        <fullName evidence="1">Cytidyltransferase-like domain-containing protein</fullName>
    </recommendedName>
</protein>
<dbReference type="AlphaFoldDB" id="A0A1E4TE90"/>
<dbReference type="SUPFAM" id="SSF52374">
    <property type="entry name" value="Nucleotidylyl transferase"/>
    <property type="match status" value="1"/>
</dbReference>
<feature type="domain" description="Cytidyltransferase-like" evidence="1">
    <location>
        <begin position="7"/>
        <end position="148"/>
    </location>
</feature>
<gene>
    <name evidence="2" type="ORF">CANCADRAFT_12669</name>
</gene>